<dbReference type="InterPro" id="IPR015032">
    <property type="entry name" value="ThsB__TIR-like_domain"/>
</dbReference>
<dbReference type="Gene3D" id="3.40.50.11200">
    <property type="match status" value="1"/>
</dbReference>
<sequence>MANPRAFISFDFDNNSGEKMYFSGQSVNSRTPFSIEDWSSKTALAQSTWQQIIEDKMKKCNMMIVLVGKNMSTATGVNKEIQMAIKNNVPFFGVYVDGADSSSTLPVGLARNRTISWTWEGIASAISQMMKEGKNL</sequence>
<organism evidence="2 3">
    <name type="scientific">Chryseobacterium takakiae</name>
    <dbReference type="NCBI Taxonomy" id="1302685"/>
    <lineage>
        <taxon>Bacteria</taxon>
        <taxon>Pseudomonadati</taxon>
        <taxon>Bacteroidota</taxon>
        <taxon>Flavobacteriia</taxon>
        <taxon>Flavobacteriales</taxon>
        <taxon>Weeksellaceae</taxon>
        <taxon>Chryseobacterium group</taxon>
        <taxon>Chryseobacterium</taxon>
    </lineage>
</organism>
<evidence type="ECO:0000313" key="2">
    <source>
        <dbReference type="EMBL" id="SHF33482.1"/>
    </source>
</evidence>
<dbReference type="AlphaFoldDB" id="A0A1M5AU58"/>
<dbReference type="Proteomes" id="UP000184236">
    <property type="component" value="Unassembled WGS sequence"/>
</dbReference>
<dbReference type="OrthoDB" id="9809731at2"/>
<dbReference type="STRING" id="1302685.SAMN05444408_11514"/>
<dbReference type="InterPro" id="IPR036490">
    <property type="entry name" value="ThsB_TIR-like_sf"/>
</dbReference>
<dbReference type="SUPFAM" id="SSF52206">
    <property type="entry name" value="Hypothetical protein MTH538"/>
    <property type="match status" value="1"/>
</dbReference>
<accession>A0A1M5AU58</accession>
<gene>
    <name evidence="2" type="ORF">SAMN05444408_11514</name>
</gene>
<protein>
    <submittedName>
        <fullName evidence="2">MTH538 TIR-like domain</fullName>
    </submittedName>
</protein>
<proteinExistence type="predicted"/>
<name>A0A1M5AU58_9FLAO</name>
<dbReference type="Pfam" id="PF08937">
    <property type="entry name" value="ThsB_TIR"/>
    <property type="match status" value="1"/>
</dbReference>
<keyword evidence="3" id="KW-1185">Reference proteome</keyword>
<dbReference type="RefSeq" id="WP_072885839.1">
    <property type="nucleotide sequence ID" value="NZ_FQVO01000015.1"/>
</dbReference>
<dbReference type="EMBL" id="FQVO01000015">
    <property type="protein sequence ID" value="SHF33482.1"/>
    <property type="molecule type" value="Genomic_DNA"/>
</dbReference>
<reference evidence="3" key="1">
    <citation type="submission" date="2016-11" db="EMBL/GenBank/DDBJ databases">
        <authorList>
            <person name="Varghese N."/>
            <person name="Submissions S."/>
        </authorList>
    </citation>
    <scope>NUCLEOTIDE SEQUENCE [LARGE SCALE GENOMIC DNA]</scope>
    <source>
        <strain evidence="3">DSM 26898</strain>
    </source>
</reference>
<evidence type="ECO:0000313" key="3">
    <source>
        <dbReference type="Proteomes" id="UP000184236"/>
    </source>
</evidence>
<evidence type="ECO:0000259" key="1">
    <source>
        <dbReference type="Pfam" id="PF08937"/>
    </source>
</evidence>
<feature type="domain" description="Thoeris protein ThsB TIR-like" evidence="1">
    <location>
        <begin position="7"/>
        <end position="99"/>
    </location>
</feature>